<dbReference type="FunCoup" id="A0A151ZA60">
    <property type="interactions" value="129"/>
</dbReference>
<keyword evidence="4" id="KW-0479">Metal-binding</keyword>
<feature type="binding site" evidence="3">
    <location>
        <begin position="24"/>
        <end position="31"/>
    </location>
    <ligand>
        <name>GTP</name>
        <dbReference type="ChEBI" id="CHEBI:37565"/>
    </ligand>
</feature>
<dbReference type="SMART" id="SM00177">
    <property type="entry name" value="ARF"/>
    <property type="match status" value="1"/>
</dbReference>
<dbReference type="GO" id="GO:0005794">
    <property type="term" value="C:Golgi apparatus"/>
    <property type="evidence" value="ECO:0007669"/>
    <property type="project" value="TreeGrafter"/>
</dbReference>
<dbReference type="InterPro" id="IPR027417">
    <property type="entry name" value="P-loop_NTPase"/>
</dbReference>
<accession>A0A151ZA60</accession>
<keyword evidence="4" id="KW-0460">Magnesium</keyword>
<dbReference type="InParanoid" id="A0A151ZA60"/>
<dbReference type="Proteomes" id="UP000076078">
    <property type="component" value="Unassembled WGS sequence"/>
</dbReference>
<dbReference type="NCBIfam" id="TIGR00231">
    <property type="entry name" value="small_GTP"/>
    <property type="match status" value="1"/>
</dbReference>
<dbReference type="InterPro" id="IPR024156">
    <property type="entry name" value="Small_GTPase_ARF"/>
</dbReference>
<dbReference type="GO" id="GO:0006886">
    <property type="term" value="P:intracellular protein transport"/>
    <property type="evidence" value="ECO:0007669"/>
    <property type="project" value="TreeGrafter"/>
</dbReference>
<evidence type="ECO:0000256" key="2">
    <source>
        <dbReference type="ARBA" id="ARBA00023134"/>
    </source>
</evidence>
<feature type="binding site" evidence="4">
    <location>
        <position position="31"/>
    </location>
    <ligand>
        <name>Mg(2+)</name>
        <dbReference type="ChEBI" id="CHEBI:18420"/>
    </ligand>
</feature>
<evidence type="ECO:0000256" key="4">
    <source>
        <dbReference type="PIRSR" id="PIRSR606689-2"/>
    </source>
</evidence>
<dbReference type="GO" id="GO:0046872">
    <property type="term" value="F:metal ion binding"/>
    <property type="evidence" value="ECO:0007669"/>
    <property type="project" value="UniProtKB-KW"/>
</dbReference>
<dbReference type="PANTHER" id="PTHR45909">
    <property type="entry name" value="ADP-RIBOSYLATION FACTOR-RELATED PROTEIN 1"/>
    <property type="match status" value="1"/>
</dbReference>
<evidence type="ECO:0000313" key="6">
    <source>
        <dbReference type="EMBL" id="KYQ90836.1"/>
    </source>
</evidence>
<dbReference type="OMA" id="HGFYKYM"/>
<dbReference type="EMBL" id="LODT01000035">
    <property type="protein sequence ID" value="KYQ90836.1"/>
    <property type="molecule type" value="Genomic_DNA"/>
</dbReference>
<feature type="binding site" evidence="3">
    <location>
        <begin position="133"/>
        <end position="136"/>
    </location>
    <ligand>
        <name>GTP</name>
        <dbReference type="ChEBI" id="CHEBI:37565"/>
    </ligand>
</feature>
<evidence type="ECO:0000256" key="5">
    <source>
        <dbReference type="RuleBase" id="RU003925"/>
    </source>
</evidence>
<organism evidence="6 7">
    <name type="scientific">Tieghemostelium lacteum</name>
    <name type="common">Slime mold</name>
    <name type="synonym">Dictyostelium lacteum</name>
    <dbReference type="NCBI Taxonomy" id="361077"/>
    <lineage>
        <taxon>Eukaryota</taxon>
        <taxon>Amoebozoa</taxon>
        <taxon>Evosea</taxon>
        <taxon>Eumycetozoa</taxon>
        <taxon>Dictyostelia</taxon>
        <taxon>Dictyosteliales</taxon>
        <taxon>Raperosteliaceae</taxon>
        <taxon>Tieghemostelium</taxon>
    </lineage>
</organism>
<evidence type="ECO:0000256" key="3">
    <source>
        <dbReference type="PIRSR" id="PIRSR606689-1"/>
    </source>
</evidence>
<dbReference type="AlphaFoldDB" id="A0A151ZA60"/>
<dbReference type="GO" id="GO:0005525">
    <property type="term" value="F:GTP binding"/>
    <property type="evidence" value="ECO:0007669"/>
    <property type="project" value="UniProtKB-KW"/>
</dbReference>
<feature type="binding site" evidence="4">
    <location>
        <position position="55"/>
    </location>
    <ligand>
        <name>Mg(2+)</name>
        <dbReference type="ChEBI" id="CHEBI:18420"/>
    </ligand>
</feature>
<gene>
    <name evidence="6" type="ORF">DLAC_07705</name>
</gene>
<dbReference type="GO" id="GO:0043001">
    <property type="term" value="P:Golgi to plasma membrane protein transport"/>
    <property type="evidence" value="ECO:0007669"/>
    <property type="project" value="TreeGrafter"/>
</dbReference>
<dbReference type="PROSITE" id="PS51417">
    <property type="entry name" value="ARF"/>
    <property type="match status" value="1"/>
</dbReference>
<feature type="binding site" evidence="3">
    <location>
        <position position="77"/>
    </location>
    <ligand>
        <name>GTP</name>
        <dbReference type="ChEBI" id="CHEBI:37565"/>
    </ligand>
</feature>
<proteinExistence type="inferred from homology"/>
<dbReference type="SMART" id="SM00178">
    <property type="entry name" value="SAR"/>
    <property type="match status" value="1"/>
</dbReference>
<dbReference type="SUPFAM" id="SSF52540">
    <property type="entry name" value="P-loop containing nucleoside triphosphate hydrolases"/>
    <property type="match status" value="1"/>
</dbReference>
<dbReference type="Pfam" id="PF00025">
    <property type="entry name" value="Arf"/>
    <property type="match status" value="1"/>
</dbReference>
<dbReference type="GO" id="GO:0003924">
    <property type="term" value="F:GTPase activity"/>
    <property type="evidence" value="ECO:0007669"/>
    <property type="project" value="InterPro"/>
</dbReference>
<dbReference type="PANTHER" id="PTHR45909:SF1">
    <property type="entry name" value="ADP-RIBOSYLATION FACTOR-RELATED PROTEIN 1"/>
    <property type="match status" value="1"/>
</dbReference>
<dbReference type="PRINTS" id="PR00328">
    <property type="entry name" value="SAR1GTPBP"/>
</dbReference>
<evidence type="ECO:0000256" key="1">
    <source>
        <dbReference type="ARBA" id="ARBA00022741"/>
    </source>
</evidence>
<keyword evidence="2 3" id="KW-0342">GTP-binding</keyword>
<reference evidence="6 7" key="1">
    <citation type="submission" date="2015-12" db="EMBL/GenBank/DDBJ databases">
        <title>Dictyostelia acquired genes for synthesis and detection of signals that induce cell-type specialization by lateral gene transfer from prokaryotes.</title>
        <authorList>
            <person name="Gloeckner G."/>
            <person name="Schaap P."/>
        </authorList>
    </citation>
    <scope>NUCLEOTIDE SEQUENCE [LARGE SCALE GENOMIC DNA]</scope>
    <source>
        <strain evidence="6 7">TK</strain>
    </source>
</reference>
<dbReference type="STRING" id="361077.A0A151ZA60"/>
<evidence type="ECO:0000313" key="7">
    <source>
        <dbReference type="Proteomes" id="UP000076078"/>
    </source>
</evidence>
<dbReference type="OrthoDB" id="414781at2759"/>
<dbReference type="InterPro" id="IPR005225">
    <property type="entry name" value="Small_GTP-bd"/>
</dbReference>
<comment type="similarity">
    <text evidence="5">Belongs to the small GTPase superfamily. Arf family.</text>
</comment>
<keyword evidence="7" id="KW-1185">Reference proteome</keyword>
<comment type="caution">
    <text evidence="6">The sequence shown here is derived from an EMBL/GenBank/DDBJ whole genome shotgun (WGS) entry which is preliminary data.</text>
</comment>
<name>A0A151ZA60_TIELA</name>
<dbReference type="GO" id="GO:0034067">
    <property type="term" value="P:protein localization to Golgi apparatus"/>
    <property type="evidence" value="ECO:0007669"/>
    <property type="project" value="TreeGrafter"/>
</dbReference>
<keyword evidence="1 3" id="KW-0547">Nucleotide-binding</keyword>
<dbReference type="Gene3D" id="3.40.50.300">
    <property type="entry name" value="P-loop containing nucleotide triphosphate hydrolases"/>
    <property type="match status" value="1"/>
</dbReference>
<dbReference type="InterPro" id="IPR006689">
    <property type="entry name" value="Small_GTPase_ARF/SAR"/>
</dbReference>
<protein>
    <submittedName>
        <fullName evidence="6">ARF-like protein</fullName>
    </submittedName>
</protein>
<sequence>MFSLFYGLWKYMFQKSEYFILILGLDGAGKTTLLEAIKTRYTKIPGLSPSNIIPTVGLNIGKILYEGVKLVFWDLGGQLQLRSIWDKYYADVHAVIYIVDSSDKERFKESKDELEMIIGHDKLKDVPILLFFNKQDLPNAESIDFLSSLFQSVILKSTASSSNSSNNNNSSIVSSSNSQTSINIQLQSLIAINSNSKGLDDGIKWLVDNLKKNARIIENEL</sequence>